<gene>
    <name evidence="2" type="ORF">M430DRAFT_59146</name>
</gene>
<feature type="region of interest" description="Disordered" evidence="1">
    <location>
        <begin position="1"/>
        <end position="142"/>
    </location>
</feature>
<name>A0A2T3AZZ1_AMORE</name>
<protein>
    <submittedName>
        <fullName evidence="2">Uncharacterized protein</fullName>
    </submittedName>
</protein>
<sequence length="557" mass="62733">MNGTMASLNAVHPEELSRRISEIDLTSVRHRADTQTGDRPRYTPEELLQLRPAHEPNGDDQHTIAAGVKTPADVPAPPPPTPNHGPGTPEEKLTGAKLNGNIPQEDQPKKKKKKKSSGKNKKPAPTGFEEFYADPPVTPDEYEEESDLYAPTLSLSDRIQTCIQRYRKRRSLDSVRSNIFTKYLMLGGIEASTTKQFTGLDKETLEDSTAQEIAALQATDFIRSGSKNVKYFDPSEPEHWVVDFEGVAKGFLSWSAPKRLGADTEQEINAYCSVVRNFLNYIITHAVCPEYTNDVLAARKICDLAEKELWEIKQVRHKFPGEFNVAASTLYDGRYRGLNIVNQAWAADDPKYDDDVALDRGLTDSEAERIFKTAIAFEGNEDLFVKAMNGDIHIVKTENRSFEVAQIDRAEMTSVKDYSKVKDHLGVSGSIKPLGRIYFKPWDGPGLDEEDKTDDEDENPASALNPLIETFWLEDHILEHCFIGMKLEIVVHELNIGVRFFDDIRGIYCSFHTVLPNEKVIDNWKEPVPNTRPPPTEDNPDVEENAMGAEMNRELEE</sequence>
<organism evidence="2 3">
    <name type="scientific">Amorphotheca resinae ATCC 22711</name>
    <dbReference type="NCBI Taxonomy" id="857342"/>
    <lineage>
        <taxon>Eukaryota</taxon>
        <taxon>Fungi</taxon>
        <taxon>Dikarya</taxon>
        <taxon>Ascomycota</taxon>
        <taxon>Pezizomycotina</taxon>
        <taxon>Leotiomycetes</taxon>
        <taxon>Helotiales</taxon>
        <taxon>Amorphothecaceae</taxon>
        <taxon>Amorphotheca</taxon>
    </lineage>
</organism>
<feature type="compositionally biased region" description="Basic and acidic residues" evidence="1">
    <location>
        <begin position="52"/>
        <end position="62"/>
    </location>
</feature>
<dbReference type="Proteomes" id="UP000241818">
    <property type="component" value="Unassembled WGS sequence"/>
</dbReference>
<dbReference type="STRING" id="857342.A0A2T3AZZ1"/>
<keyword evidence="3" id="KW-1185">Reference proteome</keyword>
<feature type="compositionally biased region" description="Pro residues" evidence="1">
    <location>
        <begin position="74"/>
        <end position="83"/>
    </location>
</feature>
<feature type="region of interest" description="Disordered" evidence="1">
    <location>
        <begin position="525"/>
        <end position="557"/>
    </location>
</feature>
<dbReference type="AlphaFoldDB" id="A0A2T3AZZ1"/>
<dbReference type="EMBL" id="KZ679012">
    <property type="protein sequence ID" value="PSS16711.1"/>
    <property type="molecule type" value="Genomic_DNA"/>
</dbReference>
<evidence type="ECO:0000313" key="2">
    <source>
        <dbReference type="EMBL" id="PSS16711.1"/>
    </source>
</evidence>
<feature type="compositionally biased region" description="Basic and acidic residues" evidence="1">
    <location>
        <begin position="30"/>
        <end position="44"/>
    </location>
</feature>
<feature type="compositionally biased region" description="Basic residues" evidence="1">
    <location>
        <begin position="109"/>
        <end position="122"/>
    </location>
</feature>
<reference evidence="2 3" key="1">
    <citation type="journal article" date="2018" name="New Phytol.">
        <title>Comparative genomics and transcriptomics depict ericoid mycorrhizal fungi as versatile saprotrophs and plant mutualists.</title>
        <authorList>
            <person name="Martino E."/>
            <person name="Morin E."/>
            <person name="Grelet G.A."/>
            <person name="Kuo A."/>
            <person name="Kohler A."/>
            <person name="Daghino S."/>
            <person name="Barry K.W."/>
            <person name="Cichocki N."/>
            <person name="Clum A."/>
            <person name="Dockter R.B."/>
            <person name="Hainaut M."/>
            <person name="Kuo R.C."/>
            <person name="LaButti K."/>
            <person name="Lindahl B.D."/>
            <person name="Lindquist E.A."/>
            <person name="Lipzen A."/>
            <person name="Khouja H.R."/>
            <person name="Magnuson J."/>
            <person name="Murat C."/>
            <person name="Ohm R.A."/>
            <person name="Singer S.W."/>
            <person name="Spatafora J.W."/>
            <person name="Wang M."/>
            <person name="Veneault-Fourrey C."/>
            <person name="Henrissat B."/>
            <person name="Grigoriev I.V."/>
            <person name="Martin F.M."/>
            <person name="Perotto S."/>
        </authorList>
    </citation>
    <scope>NUCLEOTIDE SEQUENCE [LARGE SCALE GENOMIC DNA]</scope>
    <source>
        <strain evidence="2 3">ATCC 22711</strain>
    </source>
</reference>
<dbReference type="Pfam" id="PF09692">
    <property type="entry name" value="Arb1"/>
    <property type="match status" value="1"/>
</dbReference>
<evidence type="ECO:0000313" key="3">
    <source>
        <dbReference type="Proteomes" id="UP000241818"/>
    </source>
</evidence>
<accession>A0A2T3AZZ1</accession>
<dbReference type="InParanoid" id="A0A2T3AZZ1"/>
<dbReference type="OrthoDB" id="435402at2759"/>
<feature type="compositionally biased region" description="Basic and acidic residues" evidence="1">
    <location>
        <begin position="12"/>
        <end position="22"/>
    </location>
</feature>
<dbReference type="InterPro" id="IPR018606">
    <property type="entry name" value="Arb1"/>
</dbReference>
<proteinExistence type="predicted"/>
<dbReference type="GO" id="GO:0031047">
    <property type="term" value="P:regulatory ncRNA-mediated gene silencing"/>
    <property type="evidence" value="ECO:0007669"/>
    <property type="project" value="InterPro"/>
</dbReference>
<dbReference type="GeneID" id="36576859"/>
<evidence type="ECO:0000256" key="1">
    <source>
        <dbReference type="SAM" id="MobiDB-lite"/>
    </source>
</evidence>
<dbReference type="RefSeq" id="XP_024720219.1">
    <property type="nucleotide sequence ID" value="XM_024868778.1"/>
</dbReference>
<dbReference type="GO" id="GO:0033167">
    <property type="term" value="C:ARC complex"/>
    <property type="evidence" value="ECO:0007669"/>
    <property type="project" value="InterPro"/>
</dbReference>